<keyword evidence="3" id="KW-0378">Hydrolase</keyword>
<feature type="domain" description="Tyrosine specific protein phosphatases" evidence="6">
    <location>
        <begin position="246"/>
        <end position="318"/>
    </location>
</feature>
<evidence type="ECO:0000259" key="6">
    <source>
        <dbReference type="PROSITE" id="PS50056"/>
    </source>
</evidence>
<dbReference type="SUPFAM" id="SSF52821">
    <property type="entry name" value="Rhodanese/Cell cycle control phosphatase"/>
    <property type="match status" value="1"/>
</dbReference>
<dbReference type="PROSITE" id="PS50054">
    <property type="entry name" value="TYR_PHOSPHATASE_DUAL"/>
    <property type="match status" value="1"/>
</dbReference>
<dbReference type="GO" id="GO:0005737">
    <property type="term" value="C:cytoplasm"/>
    <property type="evidence" value="ECO:0007669"/>
    <property type="project" value="TreeGrafter"/>
</dbReference>
<evidence type="ECO:0000256" key="4">
    <source>
        <dbReference type="ARBA" id="ARBA00022912"/>
    </source>
</evidence>
<dbReference type="Proteomes" id="UP000324222">
    <property type="component" value="Unassembled WGS sequence"/>
</dbReference>
<keyword evidence="4" id="KW-0904">Protein phosphatase</keyword>
<evidence type="ECO:0000256" key="3">
    <source>
        <dbReference type="ARBA" id="ARBA00022801"/>
    </source>
</evidence>
<evidence type="ECO:0000313" key="7">
    <source>
        <dbReference type="EMBL" id="MPC18929.1"/>
    </source>
</evidence>
<dbReference type="Pfam" id="PF00782">
    <property type="entry name" value="DSPc"/>
    <property type="match status" value="1"/>
</dbReference>
<evidence type="ECO:0000256" key="2">
    <source>
        <dbReference type="ARBA" id="ARBA00013064"/>
    </source>
</evidence>
<dbReference type="CDD" id="cd14498">
    <property type="entry name" value="DSP"/>
    <property type="match status" value="1"/>
</dbReference>
<accession>A0A5B7DCH2</accession>
<dbReference type="InterPro" id="IPR000340">
    <property type="entry name" value="Dual-sp_phosphatase_cat-dom"/>
</dbReference>
<comment type="similarity">
    <text evidence="1">Belongs to the protein-tyrosine phosphatase family. Non-receptor class dual specificity subfamily.</text>
</comment>
<sequence>MLSHPLTLANPNTPHLGSITPHQPCYLNNSWAAERAVRRAPEPLDWGLAPPGCITPAALHNLLTDGFYAPYAANPHYLLLLDCRSAAAFTKRRLCSARWHGALHAAPDPRLINNIVLYDDRPRTATPPAGDADPLAKLYHELRRQKLEPLVVVGGWAVMEAICPHLIEEGEGPPSEPTPWYPAQVLPRQLYLGHAEMAAHPRVLAALRITHIVDVTEHLPPRVLPAMNYLLVPVPEDPAVDGDEGADLLASLPTIMAFVGEARSLGGCVLVHCDQGLTRAAAVVMGILMAERRCTLEDAFYYVKGARSAVHPSSSLLQQLAQYEKDLFGCIVSIPAGVPEDVRQQCGVSLLLAGGIATTQRYHQLLHAAELSSLTTPAAGRRPFPERRCGPNPAHTHALPPLGSQVLNTAAPTTQTNTELWTNERASLRAARRGTLRCRRCLVRGVGT</sequence>
<evidence type="ECO:0000259" key="5">
    <source>
        <dbReference type="PROSITE" id="PS50054"/>
    </source>
</evidence>
<dbReference type="InterPro" id="IPR020422">
    <property type="entry name" value="TYR_PHOSPHATASE_DUAL_dom"/>
</dbReference>
<comment type="caution">
    <text evidence="7">The sequence shown here is derived from an EMBL/GenBank/DDBJ whole genome shotgun (WGS) entry which is preliminary data.</text>
</comment>
<dbReference type="InterPro" id="IPR000387">
    <property type="entry name" value="Tyr_Pase_dom"/>
</dbReference>
<dbReference type="EC" id="3.1.3.48" evidence="2"/>
<dbReference type="PANTHER" id="PTHR10159:SF529">
    <property type="entry name" value="TYROSINE-PROTEIN PHOSPHATASE DOMAIN-CONTAINING PROTEIN"/>
    <property type="match status" value="1"/>
</dbReference>
<dbReference type="InterPro" id="IPR036873">
    <property type="entry name" value="Rhodanese-like_dom_sf"/>
</dbReference>
<proteinExistence type="inferred from homology"/>
<dbReference type="EMBL" id="VSRR010000722">
    <property type="protein sequence ID" value="MPC18929.1"/>
    <property type="molecule type" value="Genomic_DNA"/>
</dbReference>
<reference evidence="7 8" key="1">
    <citation type="submission" date="2019-05" db="EMBL/GenBank/DDBJ databases">
        <title>Another draft genome of Portunus trituberculatus and its Hox gene families provides insights of decapod evolution.</title>
        <authorList>
            <person name="Jeong J.-H."/>
            <person name="Song I."/>
            <person name="Kim S."/>
            <person name="Choi T."/>
            <person name="Kim D."/>
            <person name="Ryu S."/>
            <person name="Kim W."/>
        </authorList>
    </citation>
    <scope>NUCLEOTIDE SEQUENCE [LARGE SCALE GENOMIC DNA]</scope>
    <source>
        <tissue evidence="7">Muscle</tissue>
    </source>
</reference>
<evidence type="ECO:0000256" key="1">
    <source>
        <dbReference type="ARBA" id="ARBA00008601"/>
    </source>
</evidence>
<evidence type="ECO:0000313" key="8">
    <source>
        <dbReference type="Proteomes" id="UP000324222"/>
    </source>
</evidence>
<protein>
    <recommendedName>
        <fullName evidence="2">protein-tyrosine-phosphatase</fullName>
        <ecNumber evidence="2">3.1.3.48</ecNumber>
    </recommendedName>
</protein>
<dbReference type="GO" id="GO:0043409">
    <property type="term" value="P:negative regulation of MAPK cascade"/>
    <property type="evidence" value="ECO:0007669"/>
    <property type="project" value="TreeGrafter"/>
</dbReference>
<dbReference type="InterPro" id="IPR029021">
    <property type="entry name" value="Prot-tyrosine_phosphatase-like"/>
</dbReference>
<keyword evidence="8" id="KW-1185">Reference proteome</keyword>
<dbReference type="PROSITE" id="PS50056">
    <property type="entry name" value="TYR_PHOSPHATASE_2"/>
    <property type="match status" value="1"/>
</dbReference>
<feature type="domain" description="Tyrosine-protein phosphatase" evidence="5">
    <location>
        <begin position="181"/>
        <end position="329"/>
    </location>
</feature>
<gene>
    <name evidence="7" type="primary">DUSP1</name>
    <name evidence="7" type="ORF">E2C01_011828</name>
</gene>
<name>A0A5B7DCH2_PORTR</name>
<dbReference type="SUPFAM" id="SSF52799">
    <property type="entry name" value="(Phosphotyrosine protein) phosphatases II"/>
    <property type="match status" value="1"/>
</dbReference>
<dbReference type="SMART" id="SM00195">
    <property type="entry name" value="DSPc"/>
    <property type="match status" value="1"/>
</dbReference>
<dbReference type="AlphaFoldDB" id="A0A5B7DCH2"/>
<dbReference type="GO" id="GO:0004725">
    <property type="term" value="F:protein tyrosine phosphatase activity"/>
    <property type="evidence" value="ECO:0007669"/>
    <property type="project" value="UniProtKB-EC"/>
</dbReference>
<organism evidence="7 8">
    <name type="scientific">Portunus trituberculatus</name>
    <name type="common">Swimming crab</name>
    <name type="synonym">Neptunus trituberculatus</name>
    <dbReference type="NCBI Taxonomy" id="210409"/>
    <lineage>
        <taxon>Eukaryota</taxon>
        <taxon>Metazoa</taxon>
        <taxon>Ecdysozoa</taxon>
        <taxon>Arthropoda</taxon>
        <taxon>Crustacea</taxon>
        <taxon>Multicrustacea</taxon>
        <taxon>Malacostraca</taxon>
        <taxon>Eumalacostraca</taxon>
        <taxon>Eucarida</taxon>
        <taxon>Decapoda</taxon>
        <taxon>Pleocyemata</taxon>
        <taxon>Brachyura</taxon>
        <taxon>Eubrachyura</taxon>
        <taxon>Portunoidea</taxon>
        <taxon>Portunidae</taxon>
        <taxon>Portuninae</taxon>
        <taxon>Portunus</taxon>
    </lineage>
</organism>
<dbReference type="OrthoDB" id="10252009at2759"/>
<dbReference type="Gene3D" id="3.90.190.10">
    <property type="entry name" value="Protein tyrosine phosphatase superfamily"/>
    <property type="match status" value="1"/>
</dbReference>
<dbReference type="PANTHER" id="PTHR10159">
    <property type="entry name" value="DUAL SPECIFICITY PROTEIN PHOSPHATASE"/>
    <property type="match status" value="1"/>
</dbReference>